<accession>F8NKJ1</accession>
<gene>
    <name evidence="1" type="ORF">SERLADRAFT_459541</name>
</gene>
<dbReference type="GeneID" id="18817915"/>
<protein>
    <submittedName>
        <fullName evidence="1">Uncharacterized protein</fullName>
    </submittedName>
</protein>
<dbReference type="AlphaFoldDB" id="F8NKJ1"/>
<dbReference type="Proteomes" id="UP000008064">
    <property type="component" value="Unassembled WGS sequence"/>
</dbReference>
<name>F8NKJ1_SERL9</name>
<proteinExistence type="predicted"/>
<dbReference type="EMBL" id="GL945430">
    <property type="protein sequence ID" value="EGO28764.1"/>
    <property type="molecule type" value="Genomic_DNA"/>
</dbReference>
<organism>
    <name type="scientific">Serpula lacrymans var. lacrymans (strain S7.9)</name>
    <name type="common">Dry rot fungus</name>
    <dbReference type="NCBI Taxonomy" id="578457"/>
    <lineage>
        <taxon>Eukaryota</taxon>
        <taxon>Fungi</taxon>
        <taxon>Dikarya</taxon>
        <taxon>Basidiomycota</taxon>
        <taxon>Agaricomycotina</taxon>
        <taxon>Agaricomycetes</taxon>
        <taxon>Agaricomycetidae</taxon>
        <taxon>Boletales</taxon>
        <taxon>Coniophorineae</taxon>
        <taxon>Serpulaceae</taxon>
        <taxon>Serpula</taxon>
    </lineage>
</organism>
<sequence length="72" mass="8617">MSTHYIRTIRDNKYQEMCRAWVTRHMRVQAAIITVYEEDNPSATPPKKINYPITWLILPSFFLQAYKRQPTS</sequence>
<dbReference type="RefSeq" id="XP_007314963.1">
    <property type="nucleotide sequence ID" value="XM_007314901.1"/>
</dbReference>
<reference evidence="1" key="1">
    <citation type="submission" date="2011-04" db="EMBL/GenBank/DDBJ databases">
        <title>Evolution of plant cell wall degrading machinery underlies the functional diversity of forest fungi.</title>
        <authorList>
            <consortium name="US DOE Joint Genome Institute (JGI-PGF)"/>
            <person name="Eastwood D.C."/>
            <person name="Floudas D."/>
            <person name="Binder M."/>
            <person name="Majcherczyk A."/>
            <person name="Schneider P."/>
            <person name="Aerts A."/>
            <person name="Asiegbu F.O."/>
            <person name="Baker S.E."/>
            <person name="Barry K."/>
            <person name="Bendiksby M."/>
            <person name="Blumentritt M."/>
            <person name="Coutinho P.M."/>
            <person name="Cullen D."/>
            <person name="Cullen D."/>
            <person name="Gathman A."/>
            <person name="Goodell B."/>
            <person name="Henrissat B."/>
            <person name="Ihrmark K."/>
            <person name="Kauserud H."/>
            <person name="Kohler A."/>
            <person name="LaButti K."/>
            <person name="Lapidus A."/>
            <person name="Lavin J.L."/>
            <person name="Lee Y.-H."/>
            <person name="Lindquist E."/>
            <person name="Lilly W."/>
            <person name="Lucas S."/>
            <person name="Morin E."/>
            <person name="Murat C."/>
            <person name="Oguiza J.A."/>
            <person name="Park J."/>
            <person name="Pisabarro A.G."/>
            <person name="Riley R."/>
            <person name="Rosling A."/>
            <person name="Salamov A."/>
            <person name="Schmidt O."/>
            <person name="Schmutz J."/>
            <person name="Skrede I."/>
            <person name="Stenlid J."/>
            <person name="Wiebenga A."/>
            <person name="Xie X."/>
            <person name="Kues U."/>
            <person name="Hibbett D.S."/>
            <person name="Hoffmeister D."/>
            <person name="Hogberg N."/>
            <person name="Martin F."/>
            <person name="Grigoriev I.V."/>
            <person name="Watkinson S.C."/>
        </authorList>
    </citation>
    <scope>NUCLEOTIDE SEQUENCE</scope>
    <source>
        <strain evidence="1">S7.9</strain>
    </source>
</reference>
<dbReference type="KEGG" id="sla:SERLADRAFT_459541"/>
<evidence type="ECO:0000313" key="1">
    <source>
        <dbReference type="EMBL" id="EGO28764.1"/>
    </source>
</evidence>
<dbReference type="HOGENOM" id="CLU_2723777_0_0_1"/>